<dbReference type="Gene3D" id="3.40.640.10">
    <property type="entry name" value="Type I PLP-dependent aspartate aminotransferase-like (Major domain)"/>
    <property type="match status" value="1"/>
</dbReference>
<evidence type="ECO:0000313" key="12">
    <source>
        <dbReference type="Proteomes" id="UP000823485"/>
    </source>
</evidence>
<dbReference type="NCBIfam" id="TIGR01141">
    <property type="entry name" value="hisC"/>
    <property type="match status" value="1"/>
</dbReference>
<dbReference type="Pfam" id="PF00155">
    <property type="entry name" value="Aminotran_1_2"/>
    <property type="match status" value="1"/>
</dbReference>
<comment type="similarity">
    <text evidence="9">Belongs to the class-II pyridoxal-phosphate-dependent aminotransferase family. Histidinol-phosphate aminotransferase subfamily.</text>
</comment>
<protein>
    <recommendedName>
        <fullName evidence="9">Histidinol-phosphate aminotransferase</fullName>
        <ecNumber evidence="9">2.6.1.9</ecNumber>
    </recommendedName>
    <alternativeName>
        <fullName evidence="9">Imidazole acetol-phosphate transaminase</fullName>
    </alternativeName>
</protein>
<comment type="caution">
    <text evidence="11">The sequence shown here is derived from an EMBL/GenBank/DDBJ whole genome shotgun (WGS) entry which is preliminary data.</text>
</comment>
<sequence>MEVVKVNPELLTLKAYSPGKSSEEVKREYGLTKIVKLASNENPYGSSPLVRKAISSLESFAVYPDGAAITLREEVAKFLRVDENQLIFSSGLDELIQMISRAMLSEGANTVMADATFPQYRHHAVIQKAEVREVPLKDGCHDLNAMAAKIDDRTQVVWICNPNNPTGTYVNSEELHEFLQNVPPHVLVVLDEAYYEYAVAEDFPDTIPLLDHYKNLLILRTFSKAYGLAAFRIGYGIADAQLVKQLDVARLPFNTSVLAQTAAIAALQDQAFVEKCVSENKDELQKFYDVCKRNGFEYYPSQGNFIFIRIPGKESAEVFQYLLERGFIVRPFPNGIRITIGTKEQNEELFQLLEKMMLVTQ</sequence>
<dbReference type="InterPro" id="IPR001917">
    <property type="entry name" value="Aminotrans_II_pyridoxalP_BS"/>
</dbReference>
<dbReference type="InterPro" id="IPR004839">
    <property type="entry name" value="Aminotransferase_I/II_large"/>
</dbReference>
<comment type="catalytic activity">
    <reaction evidence="8 9">
        <text>L-histidinol phosphate + 2-oxoglutarate = 3-(imidazol-4-yl)-2-oxopropyl phosphate + L-glutamate</text>
        <dbReference type="Rhea" id="RHEA:23744"/>
        <dbReference type="ChEBI" id="CHEBI:16810"/>
        <dbReference type="ChEBI" id="CHEBI:29985"/>
        <dbReference type="ChEBI" id="CHEBI:57766"/>
        <dbReference type="ChEBI" id="CHEBI:57980"/>
        <dbReference type="EC" id="2.6.1.9"/>
    </reaction>
</comment>
<accession>A0ABS2R1S0</accession>
<dbReference type="InterPro" id="IPR015424">
    <property type="entry name" value="PyrdxlP-dep_Trfase"/>
</dbReference>
<evidence type="ECO:0000256" key="3">
    <source>
        <dbReference type="ARBA" id="ARBA00011738"/>
    </source>
</evidence>
<proteinExistence type="inferred from homology"/>
<keyword evidence="5 9" id="KW-0808">Transferase</keyword>
<evidence type="ECO:0000256" key="9">
    <source>
        <dbReference type="HAMAP-Rule" id="MF_01023"/>
    </source>
</evidence>
<feature type="domain" description="Aminotransferase class I/classII large" evidence="10">
    <location>
        <begin position="33"/>
        <end position="351"/>
    </location>
</feature>
<evidence type="ECO:0000256" key="8">
    <source>
        <dbReference type="ARBA" id="ARBA00047481"/>
    </source>
</evidence>
<dbReference type="EMBL" id="JAFBFH010000003">
    <property type="protein sequence ID" value="MBM7713590.1"/>
    <property type="molecule type" value="Genomic_DNA"/>
</dbReference>
<name>A0ABS2R1S0_9BACI</name>
<keyword evidence="9" id="KW-0028">Amino-acid biosynthesis</keyword>
<evidence type="ECO:0000256" key="2">
    <source>
        <dbReference type="ARBA" id="ARBA00005011"/>
    </source>
</evidence>
<comment type="subunit">
    <text evidence="3 9">Homodimer.</text>
</comment>
<dbReference type="GO" id="GO:0004400">
    <property type="term" value="F:histidinol-phosphate transaminase activity"/>
    <property type="evidence" value="ECO:0007669"/>
    <property type="project" value="UniProtKB-EC"/>
</dbReference>
<dbReference type="InterPro" id="IPR015422">
    <property type="entry name" value="PyrdxlP-dep_Trfase_small"/>
</dbReference>
<evidence type="ECO:0000259" key="10">
    <source>
        <dbReference type="Pfam" id="PF00155"/>
    </source>
</evidence>
<dbReference type="HAMAP" id="MF_01023">
    <property type="entry name" value="HisC_aminotrans_2"/>
    <property type="match status" value="1"/>
</dbReference>
<dbReference type="Gene3D" id="3.90.1150.10">
    <property type="entry name" value="Aspartate Aminotransferase, domain 1"/>
    <property type="match status" value="1"/>
</dbReference>
<dbReference type="PANTHER" id="PTHR43643">
    <property type="entry name" value="HISTIDINOL-PHOSPHATE AMINOTRANSFERASE 2"/>
    <property type="match status" value="1"/>
</dbReference>
<keyword evidence="4 9" id="KW-0032">Aminotransferase</keyword>
<keyword evidence="6 9" id="KW-0663">Pyridoxal phosphate</keyword>
<organism evidence="11 12">
    <name type="scientific">Siminovitchia thermophila</name>
    <dbReference type="NCBI Taxonomy" id="1245522"/>
    <lineage>
        <taxon>Bacteria</taxon>
        <taxon>Bacillati</taxon>
        <taxon>Bacillota</taxon>
        <taxon>Bacilli</taxon>
        <taxon>Bacillales</taxon>
        <taxon>Bacillaceae</taxon>
        <taxon>Siminovitchia</taxon>
    </lineage>
</organism>
<evidence type="ECO:0000256" key="7">
    <source>
        <dbReference type="ARBA" id="ARBA00023102"/>
    </source>
</evidence>
<dbReference type="PROSITE" id="PS00599">
    <property type="entry name" value="AA_TRANSFER_CLASS_2"/>
    <property type="match status" value="1"/>
</dbReference>
<comment type="cofactor">
    <cofactor evidence="1 9">
        <name>pyridoxal 5'-phosphate</name>
        <dbReference type="ChEBI" id="CHEBI:597326"/>
    </cofactor>
</comment>
<dbReference type="Proteomes" id="UP000823485">
    <property type="component" value="Unassembled WGS sequence"/>
</dbReference>
<evidence type="ECO:0000256" key="1">
    <source>
        <dbReference type="ARBA" id="ARBA00001933"/>
    </source>
</evidence>
<feature type="modified residue" description="N6-(pyridoxal phosphate)lysine" evidence="9">
    <location>
        <position position="224"/>
    </location>
</feature>
<evidence type="ECO:0000256" key="5">
    <source>
        <dbReference type="ARBA" id="ARBA00022679"/>
    </source>
</evidence>
<dbReference type="CDD" id="cd00609">
    <property type="entry name" value="AAT_like"/>
    <property type="match status" value="1"/>
</dbReference>
<evidence type="ECO:0000256" key="6">
    <source>
        <dbReference type="ARBA" id="ARBA00022898"/>
    </source>
</evidence>
<keyword evidence="7 9" id="KW-0368">Histidine biosynthesis</keyword>
<evidence type="ECO:0000256" key="4">
    <source>
        <dbReference type="ARBA" id="ARBA00022576"/>
    </source>
</evidence>
<dbReference type="InterPro" id="IPR015421">
    <property type="entry name" value="PyrdxlP-dep_Trfase_major"/>
</dbReference>
<dbReference type="EC" id="2.6.1.9" evidence="9"/>
<comment type="pathway">
    <text evidence="2 9">Amino-acid biosynthesis; L-histidine biosynthesis; L-histidine from 5-phospho-alpha-D-ribose 1-diphosphate: step 7/9.</text>
</comment>
<reference evidence="11 12" key="1">
    <citation type="submission" date="2021-01" db="EMBL/GenBank/DDBJ databases">
        <title>Genomic Encyclopedia of Type Strains, Phase IV (KMG-IV): sequencing the most valuable type-strain genomes for metagenomic binning, comparative biology and taxonomic classification.</title>
        <authorList>
            <person name="Goeker M."/>
        </authorList>
    </citation>
    <scope>NUCLEOTIDE SEQUENCE [LARGE SCALE GENOMIC DNA]</scope>
    <source>
        <strain evidence="11 12">DSM 105453</strain>
    </source>
</reference>
<dbReference type="InterPro" id="IPR050106">
    <property type="entry name" value="HistidinolP_aminotransfase"/>
</dbReference>
<gene>
    <name evidence="9" type="primary">hisC</name>
    <name evidence="11" type="ORF">JOC94_000559</name>
</gene>
<dbReference type="InterPro" id="IPR005861">
    <property type="entry name" value="HisP_aminotrans"/>
</dbReference>
<dbReference type="PANTHER" id="PTHR43643:SF3">
    <property type="entry name" value="HISTIDINOL-PHOSPHATE AMINOTRANSFERASE"/>
    <property type="match status" value="1"/>
</dbReference>
<evidence type="ECO:0000313" key="11">
    <source>
        <dbReference type="EMBL" id="MBM7713590.1"/>
    </source>
</evidence>
<keyword evidence="12" id="KW-1185">Reference proteome</keyword>
<dbReference type="RefSeq" id="WP_077113352.1">
    <property type="nucleotide sequence ID" value="NZ_JAFBFH010000003.1"/>
</dbReference>
<dbReference type="SUPFAM" id="SSF53383">
    <property type="entry name" value="PLP-dependent transferases"/>
    <property type="match status" value="1"/>
</dbReference>